<dbReference type="InterPro" id="IPR004839">
    <property type="entry name" value="Aminotransferase_I/II_large"/>
</dbReference>
<organism evidence="7 8">
    <name type="scientific">Bosea thiooxidans</name>
    <dbReference type="NCBI Taxonomy" id="53254"/>
    <lineage>
        <taxon>Bacteria</taxon>
        <taxon>Pseudomonadati</taxon>
        <taxon>Pseudomonadota</taxon>
        <taxon>Alphaproteobacteria</taxon>
        <taxon>Hyphomicrobiales</taxon>
        <taxon>Boseaceae</taxon>
        <taxon>Bosea</taxon>
    </lineage>
</organism>
<reference evidence="7 8" key="1">
    <citation type="submission" date="2015-10" db="EMBL/GenBank/DDBJ databases">
        <title>Draft genome of Bosea thiooxidans.</title>
        <authorList>
            <person name="Wang X."/>
        </authorList>
    </citation>
    <scope>NUCLEOTIDE SEQUENCE [LARGE SCALE GENOMIC DNA]</scope>
    <source>
        <strain evidence="7 8">CGMCC 9174</strain>
    </source>
</reference>
<dbReference type="EMBL" id="LMAR01000098">
    <property type="protein sequence ID" value="KQK27595.1"/>
    <property type="molecule type" value="Genomic_DNA"/>
</dbReference>
<dbReference type="InterPro" id="IPR015421">
    <property type="entry name" value="PyrdxlP-dep_Trfase_major"/>
</dbReference>
<evidence type="ECO:0000256" key="4">
    <source>
        <dbReference type="ARBA" id="ARBA00023125"/>
    </source>
</evidence>
<dbReference type="PANTHER" id="PTHR46577:SF1">
    <property type="entry name" value="HTH-TYPE TRANSCRIPTIONAL REGULATORY PROTEIN GABR"/>
    <property type="match status" value="1"/>
</dbReference>
<feature type="domain" description="HTH gntR-type" evidence="6">
    <location>
        <begin position="25"/>
        <end position="93"/>
    </location>
</feature>
<dbReference type="PANTHER" id="PTHR46577">
    <property type="entry name" value="HTH-TYPE TRANSCRIPTIONAL REGULATORY PROTEIN GABR"/>
    <property type="match status" value="1"/>
</dbReference>
<gene>
    <name evidence="7" type="ORF">ARD30_25800</name>
</gene>
<evidence type="ECO:0000313" key="8">
    <source>
        <dbReference type="Proteomes" id="UP000051562"/>
    </source>
</evidence>
<protein>
    <submittedName>
        <fullName evidence="7">GntR family transcriptional regulator</fullName>
    </submittedName>
</protein>
<dbReference type="InterPro" id="IPR015424">
    <property type="entry name" value="PyrdxlP-dep_Trfase"/>
</dbReference>
<dbReference type="Pfam" id="PF00155">
    <property type="entry name" value="Aminotran_1_2"/>
    <property type="match status" value="1"/>
</dbReference>
<dbReference type="CDD" id="cd07377">
    <property type="entry name" value="WHTH_GntR"/>
    <property type="match status" value="1"/>
</dbReference>
<comment type="caution">
    <text evidence="7">The sequence shown here is derived from an EMBL/GenBank/DDBJ whole genome shotgun (WGS) entry which is preliminary data.</text>
</comment>
<accession>A0A0Q3KCS8</accession>
<keyword evidence="3" id="KW-0805">Transcription regulation</keyword>
<dbReference type="SMART" id="SM00345">
    <property type="entry name" value="HTH_GNTR"/>
    <property type="match status" value="1"/>
</dbReference>
<dbReference type="InterPro" id="IPR036390">
    <property type="entry name" value="WH_DNA-bd_sf"/>
</dbReference>
<dbReference type="InterPro" id="IPR000524">
    <property type="entry name" value="Tscrpt_reg_HTH_GntR"/>
</dbReference>
<evidence type="ECO:0000256" key="1">
    <source>
        <dbReference type="ARBA" id="ARBA00005384"/>
    </source>
</evidence>
<evidence type="ECO:0000256" key="2">
    <source>
        <dbReference type="ARBA" id="ARBA00022898"/>
    </source>
</evidence>
<keyword evidence="5" id="KW-0804">Transcription</keyword>
<dbReference type="InterPro" id="IPR051446">
    <property type="entry name" value="HTH_trans_reg/aminotransferase"/>
</dbReference>
<dbReference type="Proteomes" id="UP000051562">
    <property type="component" value="Unassembled WGS sequence"/>
</dbReference>
<evidence type="ECO:0000313" key="7">
    <source>
        <dbReference type="EMBL" id="KQK27595.1"/>
    </source>
</evidence>
<evidence type="ECO:0000259" key="6">
    <source>
        <dbReference type="PROSITE" id="PS50949"/>
    </source>
</evidence>
<dbReference type="CDD" id="cd00609">
    <property type="entry name" value="AAT_like"/>
    <property type="match status" value="1"/>
</dbReference>
<dbReference type="SUPFAM" id="SSF53383">
    <property type="entry name" value="PLP-dependent transferases"/>
    <property type="match status" value="1"/>
</dbReference>
<dbReference type="InterPro" id="IPR036388">
    <property type="entry name" value="WH-like_DNA-bd_sf"/>
</dbReference>
<evidence type="ECO:0000256" key="5">
    <source>
        <dbReference type="ARBA" id="ARBA00023163"/>
    </source>
</evidence>
<dbReference type="PROSITE" id="PS50949">
    <property type="entry name" value="HTH_GNTR"/>
    <property type="match status" value="1"/>
</dbReference>
<dbReference type="Gene3D" id="1.10.10.10">
    <property type="entry name" value="Winged helix-like DNA-binding domain superfamily/Winged helix DNA-binding domain"/>
    <property type="match status" value="1"/>
</dbReference>
<evidence type="ECO:0000256" key="3">
    <source>
        <dbReference type="ARBA" id="ARBA00023015"/>
    </source>
</evidence>
<dbReference type="Gene3D" id="3.40.640.10">
    <property type="entry name" value="Type I PLP-dependent aspartate aminotransferase-like (Major domain)"/>
    <property type="match status" value="1"/>
</dbReference>
<sequence length="463" mass="49023">MELAQAGADSDDALHWIGRLDPAAGPRYLQIVAQLERAVTSGLLRPGDRLPPQRRLAEHLAVDLTTVTRAFGEARERGLIDAVTGRGSFISARQEQEGPPLDLSMTIPPAPKGLRLGELMQRGIAEILARSDADQLMNYHGGAGSLAERAAGAAWLAPLMGTIPPQRIAVVSGAQTGLNALLSLLAKPGETILMEPLAYPGLIGAARQRGLTMAPVASDAAGPLPDALDEATDRHGARLFALTPTLQNPTCITVPERRRRDLAAVARRRNLILIEDDPYSPLAGDAPAPLAALAPERTWHVATLSKVLTPGLRTAFVVMPEGADSAAFLTALRATALMPAPLMTALAAHWIRIGAAKDLLDGVRREAAERQALAKELLPETMRGHPHALHVWQPLPAHWARGGLIKRARVAGLGVMAAEAFSTDGRAPDAIRIALGAIPERARLAAALGLLAELIRDDAEAGR</sequence>
<dbReference type="GO" id="GO:0030170">
    <property type="term" value="F:pyridoxal phosphate binding"/>
    <property type="evidence" value="ECO:0007669"/>
    <property type="project" value="InterPro"/>
</dbReference>
<dbReference type="GO" id="GO:0003677">
    <property type="term" value="F:DNA binding"/>
    <property type="evidence" value="ECO:0007669"/>
    <property type="project" value="UniProtKB-KW"/>
</dbReference>
<name>A0A0Q3KCS8_9HYPH</name>
<keyword evidence="8" id="KW-1185">Reference proteome</keyword>
<keyword evidence="2" id="KW-0663">Pyridoxal phosphate</keyword>
<dbReference type="Pfam" id="PF00392">
    <property type="entry name" value="GntR"/>
    <property type="match status" value="1"/>
</dbReference>
<proteinExistence type="inferred from homology"/>
<keyword evidence="4" id="KW-0238">DNA-binding</keyword>
<dbReference type="AlphaFoldDB" id="A0A0Q3KCS8"/>
<dbReference type="STRING" id="53254.SAMN05660750_04494"/>
<dbReference type="GO" id="GO:0003700">
    <property type="term" value="F:DNA-binding transcription factor activity"/>
    <property type="evidence" value="ECO:0007669"/>
    <property type="project" value="InterPro"/>
</dbReference>
<comment type="similarity">
    <text evidence="1">In the C-terminal section; belongs to the class-I pyridoxal-phosphate-dependent aminotransferase family.</text>
</comment>
<dbReference type="SUPFAM" id="SSF46785">
    <property type="entry name" value="Winged helix' DNA-binding domain"/>
    <property type="match status" value="1"/>
</dbReference>